<protein>
    <recommendedName>
        <fullName evidence="3">HTH cro/C1-type domain-containing protein</fullName>
    </recommendedName>
</protein>
<organism evidence="4 5">
    <name type="scientific">Streptomyces gilvosporeus</name>
    <dbReference type="NCBI Taxonomy" id="553510"/>
    <lineage>
        <taxon>Bacteria</taxon>
        <taxon>Bacillati</taxon>
        <taxon>Actinomycetota</taxon>
        <taxon>Actinomycetes</taxon>
        <taxon>Kitasatosporales</taxon>
        <taxon>Streptomycetaceae</taxon>
        <taxon>Streptomyces</taxon>
    </lineage>
</organism>
<sequence length="811" mass="87833">MTSEFNVLLRQLRHQAQMTQEALAERAGVGVRTIRGLETGERADPRVTTVRLLADALGLSPDEREELLAAAIRRTGEGNRTGEGKQADDADAAADRVEPVPEQPRSALYETLADVADQLAHVTAARWQHEEEQRQVHDPYPLPVRWRPVAEELTDHWANIRRLPAGATPGPLDLSGRLDEIVDVYRRIPSGRLVVLGRSGSGKTILAVRFVLDHLKSRARTEAVPVIFSVGSWDPTALTFRDWLTAQLTRDHPGLAAPGPGGSSLAATLVETGRVLPVLDGFDEIASGLRRPALEALNATTLSLLLTSRPAEYAAAVAETDVLTSAAAVDLTDLTLSDLADYLPRTTRKARGGSPAATAWDPVLHELRDRPHSQAGANLAAVLSTPLMVTLARAVYSDTPDGDPASLLDTRRFGSAEKLEDHLLDNFTATVYRPRPEPRPDSRPRRTYDPERAQYWLGYLAHHLTRLDTPNLEWWRLGCGLRRTTRTLVTALVIALTIGLVDCVVGTLFDSLSYQLTDGLVAGLLSGLMFGIAYWFMVAAKNVAVQPSGVRMRISGRSMRTSGRYTRTSGRSARTFGGEAATARRALLRLGIGLLCGLVFGLGYGFVRGVLNGVVHHVGPAITLTIGLGDGIIYGLVFALGAGPAFGLLALFETPLDIRSAVNPVSLLRTNCRTVAVQFLLWAPVFGLLVGFGSGAVIRPLPAIMGPLVWNLSAALKLGVISGLGGALGYALSLTAWGQWAVFSRFWLPLTGRLPWSLVTFLEDAYQRGVLRQAGAVYQFRHARLQHHLARSYRPPHVAERPTEPGPAAPT</sequence>
<evidence type="ECO:0000259" key="3">
    <source>
        <dbReference type="PROSITE" id="PS50943"/>
    </source>
</evidence>
<keyword evidence="5" id="KW-1185">Reference proteome</keyword>
<proteinExistence type="predicted"/>
<evidence type="ECO:0000256" key="1">
    <source>
        <dbReference type="SAM" id="MobiDB-lite"/>
    </source>
</evidence>
<dbReference type="PROSITE" id="PS50943">
    <property type="entry name" value="HTH_CROC1"/>
    <property type="match status" value="1"/>
</dbReference>
<dbReference type="KEGG" id="sgv:B1H19_33490"/>
<dbReference type="GO" id="GO:0003677">
    <property type="term" value="F:DNA binding"/>
    <property type="evidence" value="ECO:0007669"/>
    <property type="project" value="InterPro"/>
</dbReference>
<dbReference type="EMBL" id="CP020569">
    <property type="protein sequence ID" value="ARF58450.1"/>
    <property type="molecule type" value="Genomic_DNA"/>
</dbReference>
<feature type="transmembrane region" description="Helical" evidence="2">
    <location>
        <begin position="521"/>
        <end position="544"/>
    </location>
</feature>
<dbReference type="InterPro" id="IPR007111">
    <property type="entry name" value="NACHT_NTPase"/>
</dbReference>
<feature type="region of interest" description="Disordered" evidence="1">
    <location>
        <begin position="74"/>
        <end position="101"/>
    </location>
</feature>
<dbReference type="Gene3D" id="3.40.50.300">
    <property type="entry name" value="P-loop containing nucleotide triphosphate hydrolases"/>
    <property type="match status" value="1"/>
</dbReference>
<dbReference type="STRING" id="553510.B1H19_33490"/>
<dbReference type="OrthoDB" id="419058at2"/>
<evidence type="ECO:0000313" key="4">
    <source>
        <dbReference type="EMBL" id="ARF58450.1"/>
    </source>
</evidence>
<feature type="transmembrane region" description="Helical" evidence="2">
    <location>
        <begin position="488"/>
        <end position="509"/>
    </location>
</feature>
<dbReference type="Pfam" id="PF05729">
    <property type="entry name" value="NACHT"/>
    <property type="match status" value="1"/>
</dbReference>
<keyword evidence="2" id="KW-0812">Transmembrane</keyword>
<feature type="compositionally biased region" description="Basic and acidic residues" evidence="1">
    <location>
        <begin position="74"/>
        <end position="99"/>
    </location>
</feature>
<accession>A0A1V0U068</accession>
<dbReference type="SUPFAM" id="SSF47413">
    <property type="entry name" value="lambda repressor-like DNA-binding domains"/>
    <property type="match status" value="1"/>
</dbReference>
<feature type="transmembrane region" description="Helical" evidence="2">
    <location>
        <begin position="631"/>
        <end position="652"/>
    </location>
</feature>
<dbReference type="AlphaFoldDB" id="A0A1V0U068"/>
<dbReference type="CDD" id="cd00093">
    <property type="entry name" value="HTH_XRE"/>
    <property type="match status" value="1"/>
</dbReference>
<reference evidence="4 5" key="1">
    <citation type="submission" date="2017-04" db="EMBL/GenBank/DDBJ databases">
        <title>Complete Genome Sequence of Streptomyces gilvosporeus F607, a Capable Producer of Natamycin.</title>
        <authorList>
            <person name="Zong G."/>
            <person name="Zhong C."/>
            <person name="Fu J."/>
            <person name="Qin R."/>
            <person name="Cao G."/>
        </authorList>
    </citation>
    <scope>NUCLEOTIDE SEQUENCE [LARGE SCALE GENOMIC DNA]</scope>
    <source>
        <strain evidence="4 5">F607</strain>
    </source>
</reference>
<feature type="transmembrane region" description="Helical" evidence="2">
    <location>
        <begin position="679"/>
        <end position="698"/>
    </location>
</feature>
<dbReference type="Proteomes" id="UP000192726">
    <property type="component" value="Chromosome"/>
</dbReference>
<feature type="domain" description="HTH cro/C1-type" evidence="3">
    <location>
        <begin position="9"/>
        <end position="64"/>
    </location>
</feature>
<dbReference type="SMART" id="SM00530">
    <property type="entry name" value="HTH_XRE"/>
    <property type="match status" value="1"/>
</dbReference>
<evidence type="ECO:0000256" key="2">
    <source>
        <dbReference type="SAM" id="Phobius"/>
    </source>
</evidence>
<keyword evidence="2" id="KW-1133">Transmembrane helix</keyword>
<feature type="transmembrane region" description="Helical" evidence="2">
    <location>
        <begin position="718"/>
        <end position="743"/>
    </location>
</feature>
<dbReference type="InterPro" id="IPR027417">
    <property type="entry name" value="P-loop_NTPase"/>
</dbReference>
<dbReference type="InterPro" id="IPR001387">
    <property type="entry name" value="Cro/C1-type_HTH"/>
</dbReference>
<dbReference type="Pfam" id="PF13560">
    <property type="entry name" value="HTH_31"/>
    <property type="match status" value="1"/>
</dbReference>
<feature type="transmembrane region" description="Helical" evidence="2">
    <location>
        <begin position="590"/>
        <end position="611"/>
    </location>
</feature>
<name>A0A1V0U068_9ACTN</name>
<dbReference type="RefSeq" id="WP_083108646.1">
    <property type="nucleotide sequence ID" value="NZ_CP020569.1"/>
</dbReference>
<keyword evidence="2" id="KW-0472">Membrane</keyword>
<dbReference type="Gene3D" id="1.10.260.40">
    <property type="entry name" value="lambda repressor-like DNA-binding domains"/>
    <property type="match status" value="1"/>
</dbReference>
<dbReference type="SUPFAM" id="SSF52540">
    <property type="entry name" value="P-loop containing nucleoside triphosphate hydrolases"/>
    <property type="match status" value="1"/>
</dbReference>
<evidence type="ECO:0000313" key="5">
    <source>
        <dbReference type="Proteomes" id="UP000192726"/>
    </source>
</evidence>
<dbReference type="InterPro" id="IPR010982">
    <property type="entry name" value="Lambda_DNA-bd_dom_sf"/>
</dbReference>
<gene>
    <name evidence="4" type="ORF">B1H19_33490</name>
</gene>